<organism evidence="3">
    <name type="scientific">marine sediment metagenome</name>
    <dbReference type="NCBI Taxonomy" id="412755"/>
    <lineage>
        <taxon>unclassified sequences</taxon>
        <taxon>metagenomes</taxon>
        <taxon>ecological metagenomes</taxon>
    </lineage>
</organism>
<dbReference type="AlphaFoldDB" id="A0A0F9A8T5"/>
<dbReference type="Gene3D" id="1.10.287.110">
    <property type="entry name" value="DnaJ domain"/>
    <property type="match status" value="1"/>
</dbReference>
<feature type="compositionally biased region" description="Basic and acidic residues" evidence="1">
    <location>
        <begin position="115"/>
        <end position="140"/>
    </location>
</feature>
<keyword evidence="2" id="KW-1133">Transmembrane helix</keyword>
<sequence length="194" mass="21593">MTNYRKLLGIREDSPDHYQLLGIKRFESDPDVISIAADRQMVYLRTLRNSDAEQLLNEVSAARVCLLNPARKAEYDRSLLGVPGDCRLDPVSLDPPPAPTSTPPPPPAPTQSGARQREREREREREVEREGQGQRKRQEELSVTLENAGGWITIIFFFVAFIAGMSSWALGFVIGAIGVVIGLSVFYVGVNTRP</sequence>
<accession>A0A0F9A8T5</accession>
<evidence type="ECO:0000256" key="1">
    <source>
        <dbReference type="SAM" id="MobiDB-lite"/>
    </source>
</evidence>
<gene>
    <name evidence="3" type="ORF">LCGC14_2601650</name>
</gene>
<feature type="compositionally biased region" description="Pro residues" evidence="1">
    <location>
        <begin position="93"/>
        <end position="109"/>
    </location>
</feature>
<evidence type="ECO:0008006" key="4">
    <source>
        <dbReference type="Google" id="ProtNLM"/>
    </source>
</evidence>
<dbReference type="InterPro" id="IPR036869">
    <property type="entry name" value="J_dom_sf"/>
</dbReference>
<reference evidence="3" key="1">
    <citation type="journal article" date="2015" name="Nature">
        <title>Complex archaea that bridge the gap between prokaryotes and eukaryotes.</title>
        <authorList>
            <person name="Spang A."/>
            <person name="Saw J.H."/>
            <person name="Jorgensen S.L."/>
            <person name="Zaremba-Niedzwiedzka K."/>
            <person name="Martijn J."/>
            <person name="Lind A.E."/>
            <person name="van Eijk R."/>
            <person name="Schleper C."/>
            <person name="Guy L."/>
            <person name="Ettema T.J."/>
        </authorList>
    </citation>
    <scope>NUCLEOTIDE SEQUENCE</scope>
</reference>
<protein>
    <recommendedName>
        <fullName evidence="4">J domain-containing protein</fullName>
    </recommendedName>
</protein>
<feature type="region of interest" description="Disordered" evidence="1">
    <location>
        <begin position="90"/>
        <end position="140"/>
    </location>
</feature>
<evidence type="ECO:0000256" key="2">
    <source>
        <dbReference type="SAM" id="Phobius"/>
    </source>
</evidence>
<dbReference type="EMBL" id="LAZR01043941">
    <property type="protein sequence ID" value="KKL05875.1"/>
    <property type="molecule type" value="Genomic_DNA"/>
</dbReference>
<feature type="transmembrane region" description="Helical" evidence="2">
    <location>
        <begin position="143"/>
        <end position="163"/>
    </location>
</feature>
<evidence type="ECO:0000313" key="3">
    <source>
        <dbReference type="EMBL" id="KKL05875.1"/>
    </source>
</evidence>
<keyword evidence="2" id="KW-0812">Transmembrane</keyword>
<keyword evidence="2" id="KW-0472">Membrane</keyword>
<comment type="caution">
    <text evidence="3">The sequence shown here is derived from an EMBL/GenBank/DDBJ whole genome shotgun (WGS) entry which is preliminary data.</text>
</comment>
<proteinExistence type="predicted"/>
<feature type="transmembrane region" description="Helical" evidence="2">
    <location>
        <begin position="169"/>
        <end position="190"/>
    </location>
</feature>
<name>A0A0F9A8T5_9ZZZZ</name>